<feature type="transmembrane region" description="Helical" evidence="8">
    <location>
        <begin position="48"/>
        <end position="67"/>
    </location>
</feature>
<dbReference type="eggNOG" id="COG0477">
    <property type="taxonomic scope" value="Bacteria"/>
</dbReference>
<dbReference type="EMBL" id="CP003137">
    <property type="protein sequence ID" value="AEV94704.1"/>
    <property type="molecule type" value="Genomic_DNA"/>
</dbReference>
<dbReference type="STRING" id="701521.PECL_398"/>
<feature type="transmembrane region" description="Helical" evidence="8">
    <location>
        <begin position="167"/>
        <end position="188"/>
    </location>
</feature>
<evidence type="ECO:0000259" key="9">
    <source>
        <dbReference type="PROSITE" id="PS50850"/>
    </source>
</evidence>
<keyword evidence="3" id="KW-0813">Transport</keyword>
<evidence type="ECO:0000313" key="11">
    <source>
        <dbReference type="Proteomes" id="UP000005444"/>
    </source>
</evidence>
<dbReference type="Gene3D" id="1.20.1720.10">
    <property type="entry name" value="Multidrug resistance protein D"/>
    <property type="match status" value="1"/>
</dbReference>
<evidence type="ECO:0000256" key="4">
    <source>
        <dbReference type="ARBA" id="ARBA00022475"/>
    </source>
</evidence>
<comment type="similarity">
    <text evidence="2">Belongs to the major facilitator superfamily. EmrB family.</text>
</comment>
<dbReference type="InterPro" id="IPR011701">
    <property type="entry name" value="MFS"/>
</dbReference>
<keyword evidence="5 8" id="KW-0812">Transmembrane</keyword>
<proteinExistence type="inferred from homology"/>
<feature type="transmembrane region" description="Helical" evidence="8">
    <location>
        <begin position="200"/>
        <end position="219"/>
    </location>
</feature>
<dbReference type="PROSITE" id="PS50850">
    <property type="entry name" value="MFS"/>
    <property type="match status" value="1"/>
</dbReference>
<keyword evidence="11" id="KW-1185">Reference proteome</keyword>
<dbReference type="InterPro" id="IPR036259">
    <property type="entry name" value="MFS_trans_sf"/>
</dbReference>
<feature type="transmembrane region" description="Helical" evidence="8">
    <location>
        <begin position="79"/>
        <end position="97"/>
    </location>
</feature>
<dbReference type="PANTHER" id="PTHR42718">
    <property type="entry name" value="MAJOR FACILITATOR SUPERFAMILY MULTIDRUG TRANSPORTER MFSC"/>
    <property type="match status" value="1"/>
</dbReference>
<dbReference type="KEGG" id="pce:PECL_398"/>
<dbReference type="InterPro" id="IPR004638">
    <property type="entry name" value="EmrB-like"/>
</dbReference>
<dbReference type="RefSeq" id="WP_014214902.1">
    <property type="nucleotide sequence ID" value="NC_016605.1"/>
</dbReference>
<feature type="transmembrane region" description="Helical" evidence="8">
    <location>
        <begin position="231"/>
        <end position="250"/>
    </location>
</feature>
<dbReference type="HOGENOM" id="CLU_000960_28_3_9"/>
<dbReference type="Gene3D" id="1.20.1250.20">
    <property type="entry name" value="MFS general substrate transporter like domains"/>
    <property type="match status" value="1"/>
</dbReference>
<evidence type="ECO:0000256" key="5">
    <source>
        <dbReference type="ARBA" id="ARBA00022692"/>
    </source>
</evidence>
<evidence type="ECO:0000256" key="2">
    <source>
        <dbReference type="ARBA" id="ARBA00008537"/>
    </source>
</evidence>
<evidence type="ECO:0000256" key="8">
    <source>
        <dbReference type="SAM" id="Phobius"/>
    </source>
</evidence>
<protein>
    <submittedName>
        <fullName evidence="10">H+ antiporter-2 family protein</fullName>
    </submittedName>
</protein>
<feature type="transmembrane region" description="Helical" evidence="8">
    <location>
        <begin position="109"/>
        <end position="129"/>
    </location>
</feature>
<dbReference type="GO" id="GO:0022857">
    <property type="term" value="F:transmembrane transporter activity"/>
    <property type="evidence" value="ECO:0007669"/>
    <property type="project" value="InterPro"/>
</dbReference>
<organism evidence="10 11">
    <name type="scientific">Pediococcus claussenii (strain ATCC BAA-344 / DSM 14800 / JCM 18046 / KCTC 3811 / LMG 21948 / P06)</name>
    <dbReference type="NCBI Taxonomy" id="701521"/>
    <lineage>
        <taxon>Bacteria</taxon>
        <taxon>Bacillati</taxon>
        <taxon>Bacillota</taxon>
        <taxon>Bacilli</taxon>
        <taxon>Lactobacillales</taxon>
        <taxon>Lactobacillaceae</taxon>
        <taxon>Pediococcus</taxon>
    </lineage>
</organism>
<feature type="transmembrane region" description="Helical" evidence="8">
    <location>
        <begin position="334"/>
        <end position="352"/>
    </location>
</feature>
<comment type="subcellular location">
    <subcellularLocation>
        <location evidence="1">Cell membrane</location>
        <topology evidence="1">Multi-pass membrane protein</topology>
    </subcellularLocation>
</comment>
<feature type="transmembrane region" description="Helical" evidence="8">
    <location>
        <begin position="495"/>
        <end position="516"/>
    </location>
</feature>
<reference evidence="10 11" key="1">
    <citation type="journal article" date="2012" name="J. Bacteriol.">
        <title>Complete Genome Sequence of the Beer Spoilage Organism Pediococcus claussenii ATCC BAA-344T.</title>
        <authorList>
            <person name="Pittet V."/>
            <person name="Abegunde T."/>
            <person name="Marfleet T."/>
            <person name="Haakensen M."/>
            <person name="Morrow K."/>
            <person name="Jayaprakash T."/>
            <person name="Schroeder K."/>
            <person name="Trost B."/>
            <person name="Byrns S."/>
            <person name="Bergsveinson J."/>
            <person name="Kusalik A."/>
            <person name="Ziola B."/>
        </authorList>
    </citation>
    <scope>NUCLEOTIDE SEQUENCE [LARGE SCALE GENOMIC DNA]</scope>
    <source>
        <strain evidence="10 11">ATCC BAA-344</strain>
    </source>
</reference>
<feature type="transmembrane region" description="Helical" evidence="8">
    <location>
        <begin position="358"/>
        <end position="377"/>
    </location>
</feature>
<dbReference type="eggNOG" id="COG2814">
    <property type="taxonomic scope" value="Bacteria"/>
</dbReference>
<feature type="domain" description="Major facilitator superfamily (MFS) profile" evidence="9">
    <location>
        <begin position="13"/>
        <end position="521"/>
    </location>
</feature>
<feature type="transmembrane region" description="Helical" evidence="8">
    <location>
        <begin position="12"/>
        <end position="36"/>
    </location>
</feature>
<evidence type="ECO:0000256" key="1">
    <source>
        <dbReference type="ARBA" id="ARBA00004651"/>
    </source>
</evidence>
<feature type="transmembrane region" description="Helical" evidence="8">
    <location>
        <begin position="262"/>
        <end position="287"/>
    </location>
</feature>
<dbReference type="NCBIfam" id="TIGR00711">
    <property type="entry name" value="efflux_EmrB"/>
    <property type="match status" value="1"/>
</dbReference>
<gene>
    <name evidence="10" type="ordered locus">PECL_398</name>
</gene>
<dbReference type="InterPro" id="IPR020846">
    <property type="entry name" value="MFS_dom"/>
</dbReference>
<dbReference type="Pfam" id="PF07690">
    <property type="entry name" value="MFS_1"/>
    <property type="match status" value="1"/>
</dbReference>
<sequence>MQNAQNNAKRWWALAAVCIAIFMALLDVTVVNVALPTIQKSFNDTFDQLQWIVNAYTLMYAISLLLISKLGDIFGRKLMFILCLSLFTVGSLAGSMAPNDSLLILFRGIQGIGGSGMMSLSMSIVATMFQGRERGLALGIWSSIAGLSTASGPLVGGLLVQYFSWRAIFLVNVPIGIIAIIMSILFIIKSNHTEHVKIDWIGMVVSTLMVFCFIFGLIQKENHANYDWTNWHVASLLLAGVLLLVFFIWIEHKLISPMIDLSIFSSTSFIGTCIAAFVLGGGMYAFYTYLTVLMQNYMGYTALQTGFRQMLISSFSLVLGPITGSLTNRIRPRYLITGALLLMGGGMLSALLNLGYSSTWTVLILSFILFGLGNALINPPISSTAIESVESRHIGMASGVVNVFRQGGTSFGVVILGIMLTNTFNSKVTSGLSHIHNLPETAKTGLQKGLFAAGPFSGNAIINSPQAKQLHQIPGLFGQVKTAVFHAYYQGMNSVIATSLIMFSIAAILCFILISIKPHNQA</sequence>
<evidence type="ECO:0000256" key="3">
    <source>
        <dbReference type="ARBA" id="ARBA00022448"/>
    </source>
</evidence>
<evidence type="ECO:0000313" key="10">
    <source>
        <dbReference type="EMBL" id="AEV94704.1"/>
    </source>
</evidence>
<dbReference type="AlphaFoldDB" id="G8PB75"/>
<keyword evidence="6 8" id="KW-1133">Transmembrane helix</keyword>
<dbReference type="PANTHER" id="PTHR42718:SF9">
    <property type="entry name" value="MAJOR FACILITATOR SUPERFAMILY MULTIDRUG TRANSPORTER MFSC"/>
    <property type="match status" value="1"/>
</dbReference>
<dbReference type="SUPFAM" id="SSF103473">
    <property type="entry name" value="MFS general substrate transporter"/>
    <property type="match status" value="1"/>
</dbReference>
<accession>G8PB75</accession>
<feature type="transmembrane region" description="Helical" evidence="8">
    <location>
        <begin position="136"/>
        <end position="155"/>
    </location>
</feature>
<dbReference type="PATRIC" id="fig|701521.8.peg.376"/>
<dbReference type="CDD" id="cd17321">
    <property type="entry name" value="MFS_MMR_MDR_like"/>
    <property type="match status" value="1"/>
</dbReference>
<feature type="transmembrane region" description="Helical" evidence="8">
    <location>
        <begin position="307"/>
        <end position="327"/>
    </location>
</feature>
<name>G8PB75_PEDCP</name>
<dbReference type="GO" id="GO:0005886">
    <property type="term" value="C:plasma membrane"/>
    <property type="evidence" value="ECO:0007669"/>
    <property type="project" value="UniProtKB-SubCell"/>
</dbReference>
<dbReference type="PRINTS" id="PR01036">
    <property type="entry name" value="TCRTETB"/>
</dbReference>
<evidence type="ECO:0000256" key="6">
    <source>
        <dbReference type="ARBA" id="ARBA00022989"/>
    </source>
</evidence>
<keyword evidence="4" id="KW-1003">Cell membrane</keyword>
<dbReference type="Proteomes" id="UP000005444">
    <property type="component" value="Chromosome"/>
</dbReference>
<evidence type="ECO:0000256" key="7">
    <source>
        <dbReference type="ARBA" id="ARBA00023136"/>
    </source>
</evidence>
<keyword evidence="7 8" id="KW-0472">Membrane</keyword>